<keyword evidence="6" id="KW-0349">Heme</keyword>
<dbReference type="EC" id="4.6.1.2" evidence="4"/>
<dbReference type="SUPFAM" id="SSF55073">
    <property type="entry name" value="Nucleotide cyclase"/>
    <property type="match status" value="1"/>
</dbReference>
<dbReference type="InterPro" id="IPR042463">
    <property type="entry name" value="HNOB_dom_associated_sf"/>
</dbReference>
<dbReference type="PANTHER" id="PTHR45655">
    <property type="entry name" value="GUANYLATE CYCLASE SOLUBLE SUBUNIT BETA-2"/>
    <property type="match status" value="1"/>
</dbReference>
<dbReference type="InterPro" id="IPR011645">
    <property type="entry name" value="HNOB_dom_associated"/>
</dbReference>
<evidence type="ECO:0000313" key="17">
    <source>
        <dbReference type="Proteomes" id="UP000298663"/>
    </source>
</evidence>
<keyword evidence="9 13" id="KW-0175">Coiled coil</keyword>
<feature type="region of interest" description="Disordered" evidence="14">
    <location>
        <begin position="752"/>
        <end position="779"/>
    </location>
</feature>
<keyword evidence="17" id="KW-1185">Reference proteome</keyword>
<dbReference type="PANTHER" id="PTHR45655:SF1">
    <property type="entry name" value="SOLUBLE GUANYLATE CYCLASE GCY-37"/>
    <property type="match status" value="1"/>
</dbReference>
<dbReference type="EMBL" id="AZBU02000001">
    <property type="protein sequence ID" value="TMS37819.1"/>
    <property type="molecule type" value="Genomic_DNA"/>
</dbReference>
<dbReference type="EMBL" id="CM016762">
    <property type="protein sequence ID" value="TMS37819.1"/>
    <property type="molecule type" value="Genomic_DNA"/>
</dbReference>
<feature type="compositionally biased region" description="Polar residues" evidence="14">
    <location>
        <begin position="753"/>
        <end position="762"/>
    </location>
</feature>
<evidence type="ECO:0000256" key="6">
    <source>
        <dbReference type="ARBA" id="ARBA00022617"/>
    </source>
</evidence>
<dbReference type="GO" id="GO:0070482">
    <property type="term" value="P:response to oxygen levels"/>
    <property type="evidence" value="ECO:0007669"/>
    <property type="project" value="TreeGrafter"/>
</dbReference>
<keyword evidence="12" id="KW-0141">cGMP biosynthesis</keyword>
<dbReference type="Gene3D" id="3.30.450.260">
    <property type="entry name" value="Haem NO binding associated domain"/>
    <property type="match status" value="1"/>
</dbReference>
<keyword evidence="8" id="KW-0408">Iron</keyword>
<organism evidence="16 17">
    <name type="scientific">Steinernema carpocapsae</name>
    <name type="common">Entomopathogenic nematode</name>
    <dbReference type="NCBI Taxonomy" id="34508"/>
    <lineage>
        <taxon>Eukaryota</taxon>
        <taxon>Metazoa</taxon>
        <taxon>Ecdysozoa</taxon>
        <taxon>Nematoda</taxon>
        <taxon>Chromadorea</taxon>
        <taxon>Rhabditida</taxon>
        <taxon>Tylenchina</taxon>
        <taxon>Panagrolaimomorpha</taxon>
        <taxon>Strongyloidoidea</taxon>
        <taxon>Steinernematidae</taxon>
        <taxon>Steinernema</taxon>
    </lineage>
</organism>
<dbReference type="GO" id="GO:0004383">
    <property type="term" value="F:guanylate cyclase activity"/>
    <property type="evidence" value="ECO:0007669"/>
    <property type="project" value="UniProtKB-EC"/>
</dbReference>
<gene>
    <name evidence="16" type="ORF">L596_004674</name>
</gene>
<evidence type="ECO:0000256" key="9">
    <source>
        <dbReference type="ARBA" id="ARBA00023054"/>
    </source>
</evidence>
<accession>A0A4U8UY53</accession>
<keyword evidence="10" id="KW-0342">GTP-binding</keyword>
<dbReference type="GO" id="GO:0020037">
    <property type="term" value="F:heme binding"/>
    <property type="evidence" value="ECO:0007669"/>
    <property type="project" value="InterPro"/>
</dbReference>
<dbReference type="SUPFAM" id="SSF111126">
    <property type="entry name" value="Ligand-binding domain in the NO signalling and Golgi transport"/>
    <property type="match status" value="1"/>
</dbReference>
<evidence type="ECO:0000256" key="1">
    <source>
        <dbReference type="ARBA" id="ARBA00001436"/>
    </source>
</evidence>
<evidence type="ECO:0000256" key="13">
    <source>
        <dbReference type="SAM" id="Coils"/>
    </source>
</evidence>
<dbReference type="InterPro" id="IPR024096">
    <property type="entry name" value="NO_sig/Golgi_transp_ligand-bd"/>
</dbReference>
<dbReference type="InterPro" id="IPR038158">
    <property type="entry name" value="H-NOX_domain_sf"/>
</dbReference>
<evidence type="ECO:0000256" key="7">
    <source>
        <dbReference type="ARBA" id="ARBA00022741"/>
    </source>
</evidence>
<keyword evidence="5" id="KW-0963">Cytoplasm</keyword>
<dbReference type="Pfam" id="PF07701">
    <property type="entry name" value="HNOBA"/>
    <property type="match status" value="1"/>
</dbReference>
<dbReference type="PROSITE" id="PS50125">
    <property type="entry name" value="GUANYLATE_CYCLASE_2"/>
    <property type="match status" value="1"/>
</dbReference>
<proteinExistence type="predicted"/>
<dbReference type="InterPro" id="IPR001054">
    <property type="entry name" value="A/G_cyclase"/>
</dbReference>
<keyword evidence="7" id="KW-0547">Nucleotide-binding</keyword>
<feature type="compositionally biased region" description="Low complexity" evidence="14">
    <location>
        <begin position="763"/>
        <end position="779"/>
    </location>
</feature>
<name>A0A4U8UY53_STECR</name>
<evidence type="ECO:0000256" key="12">
    <source>
        <dbReference type="ARBA" id="ARBA00023293"/>
    </source>
</evidence>
<keyword evidence="6" id="KW-0479">Metal-binding</keyword>
<feature type="coiled-coil region" evidence="13">
    <location>
        <begin position="446"/>
        <end position="473"/>
    </location>
</feature>
<evidence type="ECO:0000256" key="2">
    <source>
        <dbReference type="ARBA" id="ARBA00001971"/>
    </source>
</evidence>
<dbReference type="InterPro" id="IPR011644">
    <property type="entry name" value="Heme_NO-bd"/>
</dbReference>
<dbReference type="OrthoDB" id="6127067at2759"/>
<dbReference type="CDD" id="cd07302">
    <property type="entry name" value="CHD"/>
    <property type="match status" value="1"/>
</dbReference>
<evidence type="ECO:0000256" key="14">
    <source>
        <dbReference type="SAM" id="MobiDB-lite"/>
    </source>
</evidence>
<sequence length="779" mass="89181">MDWRWPAYDVRNEACAGKYDSHNGPTHLLSLTSSFSTSRCSRDFRKMIGWLHICAQQLVSDRYGAEMWKKILFDAGIDPEKVYESKTTYEDEETYQIIRSISMALDISVEAVWEVFGEYVIDYAWDNGFDTLLIAMSNNLKDFVDNLNSMHFFIDKLAFNTDVRGPTFQSQPQSDGTIRLHYYSLRKGIYPIVIGLLRQVTRRLFDLETKIVVTERSEVRRKNGMNEHVIYTIESASSDPNKTLGVHTKRNAFEAFHKLPPVRQMSTDFYTFIHQQRDLRFASLLISTLQVLPMSVATFCNMFPTHICVNRQLFIEHCGAFLMREFNLSSKRPTSLSDFLTIIQPNDVQMTFKALTGYLNSLFICQVKHHMKRNEQEKNSAKAFNKPLFLKGQMVLVNDGNYVLYVNSPHVTTVRECLDVNVCLNDMQSHDAMRDVIMLNQSRICQRELNKKLEETVRKMKMLTTELEEFRSKTDYLRFDRIPSDIAHHIRNGIPVPAQEFSSATCLVTVLCNFDVISLQCQPTEIISVMTDLFHRYDKLIDRHQCYKVLSIMDSYFVIDGAPVPCEDHAEKIMNLALCMLMETKQVRVPNLGLPLMLKAGIHTGLIVTGVMGTSKIRYGVLGETVNVTKRLTSCADRGTILVSNTSKVHALKQHDNAFIFETRGYVHTGQLTTTYTHYLIQNTKKSVWELIGCTKPPEASIDGYREMHAAEDQLAWEGAEKRMKKQRQVIAAFRGERLELSRAAQKLRNLKKSWTSSGSNDSGISRGSRSESSVCSVS</sequence>
<dbReference type="AlphaFoldDB" id="A0A4U8UY53"/>
<dbReference type="Proteomes" id="UP000298663">
    <property type="component" value="Chromosome X"/>
</dbReference>
<dbReference type="STRING" id="34508.A0A4U8UY53"/>
<evidence type="ECO:0000259" key="15">
    <source>
        <dbReference type="PROSITE" id="PS50125"/>
    </source>
</evidence>
<dbReference type="GO" id="GO:0019934">
    <property type="term" value="P:cGMP-mediated signaling"/>
    <property type="evidence" value="ECO:0007669"/>
    <property type="project" value="TreeGrafter"/>
</dbReference>
<comment type="cofactor">
    <cofactor evidence="2">
        <name>heme</name>
        <dbReference type="ChEBI" id="CHEBI:30413"/>
    </cofactor>
</comment>
<dbReference type="Pfam" id="PF00211">
    <property type="entry name" value="Guanylate_cyc"/>
    <property type="match status" value="1"/>
</dbReference>
<feature type="domain" description="Guanylate cyclase" evidence="15">
    <location>
        <begin position="505"/>
        <end position="633"/>
    </location>
</feature>
<dbReference type="Pfam" id="PF07700">
    <property type="entry name" value="HNOB"/>
    <property type="match status" value="1"/>
</dbReference>
<keyword evidence="11" id="KW-0456">Lyase</keyword>
<dbReference type="Gene3D" id="3.30.70.1230">
    <property type="entry name" value="Nucleotide cyclase"/>
    <property type="match status" value="1"/>
</dbReference>
<comment type="caution">
    <text evidence="16">The sequence shown here is derived from an EMBL/GenBank/DDBJ whole genome shotgun (WGS) entry which is preliminary data.</text>
</comment>
<evidence type="ECO:0000256" key="4">
    <source>
        <dbReference type="ARBA" id="ARBA00012202"/>
    </source>
</evidence>
<evidence type="ECO:0000256" key="11">
    <source>
        <dbReference type="ARBA" id="ARBA00023239"/>
    </source>
</evidence>
<evidence type="ECO:0000256" key="8">
    <source>
        <dbReference type="ARBA" id="ARBA00023004"/>
    </source>
</evidence>
<dbReference type="Gene3D" id="3.90.1520.10">
    <property type="entry name" value="H-NOX domain"/>
    <property type="match status" value="1"/>
</dbReference>
<dbReference type="GO" id="GO:0005525">
    <property type="term" value="F:GTP binding"/>
    <property type="evidence" value="ECO:0007669"/>
    <property type="project" value="UniProtKB-KW"/>
</dbReference>
<evidence type="ECO:0000256" key="10">
    <source>
        <dbReference type="ARBA" id="ARBA00023134"/>
    </source>
</evidence>
<dbReference type="InterPro" id="IPR029787">
    <property type="entry name" value="Nucleotide_cyclase"/>
</dbReference>
<protein>
    <recommendedName>
        <fullName evidence="4">guanylate cyclase</fullName>
        <ecNumber evidence="4">4.6.1.2</ecNumber>
    </recommendedName>
</protein>
<reference evidence="16 17" key="1">
    <citation type="journal article" date="2015" name="Genome Biol.">
        <title>Comparative genomics of Steinernema reveals deeply conserved gene regulatory networks.</title>
        <authorList>
            <person name="Dillman A.R."/>
            <person name="Macchietto M."/>
            <person name="Porter C.F."/>
            <person name="Rogers A."/>
            <person name="Williams B."/>
            <person name="Antoshechkin I."/>
            <person name="Lee M.M."/>
            <person name="Goodwin Z."/>
            <person name="Lu X."/>
            <person name="Lewis E.E."/>
            <person name="Goodrich-Blair H."/>
            <person name="Stock S.P."/>
            <person name="Adams B.J."/>
            <person name="Sternberg P.W."/>
            <person name="Mortazavi A."/>
        </authorList>
    </citation>
    <scope>NUCLEOTIDE SEQUENCE [LARGE SCALE GENOMIC DNA]</scope>
    <source>
        <strain evidence="16 17">ALL</strain>
    </source>
</reference>
<evidence type="ECO:0000256" key="3">
    <source>
        <dbReference type="ARBA" id="ARBA00004496"/>
    </source>
</evidence>
<reference evidence="16 17" key="2">
    <citation type="journal article" date="2019" name="G3 (Bethesda)">
        <title>Hybrid Assembly of the Genome of the Entomopathogenic Nematode Steinernema carpocapsae Identifies the X-Chromosome.</title>
        <authorList>
            <person name="Serra L."/>
            <person name="Macchietto M."/>
            <person name="Macias-Munoz A."/>
            <person name="McGill C.J."/>
            <person name="Rodriguez I.M."/>
            <person name="Rodriguez B."/>
            <person name="Murad R."/>
            <person name="Mortazavi A."/>
        </authorList>
    </citation>
    <scope>NUCLEOTIDE SEQUENCE [LARGE SCALE GENOMIC DNA]</scope>
    <source>
        <strain evidence="16 17">ALL</strain>
    </source>
</reference>
<comment type="catalytic activity">
    <reaction evidence="1">
        <text>GTP = 3',5'-cyclic GMP + diphosphate</text>
        <dbReference type="Rhea" id="RHEA:13665"/>
        <dbReference type="ChEBI" id="CHEBI:33019"/>
        <dbReference type="ChEBI" id="CHEBI:37565"/>
        <dbReference type="ChEBI" id="CHEBI:57746"/>
        <dbReference type="EC" id="4.6.1.2"/>
    </reaction>
</comment>
<dbReference type="SMART" id="SM00044">
    <property type="entry name" value="CYCc"/>
    <property type="match status" value="1"/>
</dbReference>
<dbReference type="Gene3D" id="6.10.250.780">
    <property type="match status" value="1"/>
</dbReference>
<comment type="subcellular location">
    <subcellularLocation>
        <location evidence="3">Cytoplasm</location>
    </subcellularLocation>
</comment>
<evidence type="ECO:0000256" key="5">
    <source>
        <dbReference type="ARBA" id="ARBA00022490"/>
    </source>
</evidence>
<dbReference type="GO" id="GO:0008074">
    <property type="term" value="C:guanylate cyclase complex, soluble"/>
    <property type="evidence" value="ECO:0007669"/>
    <property type="project" value="TreeGrafter"/>
</dbReference>
<evidence type="ECO:0000313" key="16">
    <source>
        <dbReference type="EMBL" id="TMS37819.1"/>
    </source>
</evidence>